<evidence type="ECO:0000313" key="7">
    <source>
        <dbReference type="EMBL" id="KXV77014.1"/>
    </source>
</evidence>
<dbReference type="UniPathway" id="UPA00094"/>
<dbReference type="RefSeq" id="WP_062273246.1">
    <property type="nucleotide sequence ID" value="NZ_LIAA01000038.1"/>
</dbReference>
<comment type="pathway">
    <text evidence="4">Lipid metabolism; fatty acid biosynthesis.</text>
</comment>
<dbReference type="PATRIC" id="fig|178900.7.peg.1715"/>
<evidence type="ECO:0000256" key="5">
    <source>
        <dbReference type="SAM" id="MobiDB-lite"/>
    </source>
</evidence>
<evidence type="ECO:0000313" key="8">
    <source>
        <dbReference type="Proteomes" id="UP000075462"/>
    </source>
</evidence>
<dbReference type="Proteomes" id="UP000075462">
    <property type="component" value="Unassembled WGS sequence"/>
</dbReference>
<dbReference type="PROSITE" id="PS50968">
    <property type="entry name" value="BIOTINYL_LIPOYL"/>
    <property type="match status" value="1"/>
</dbReference>
<accession>A0A149VA53</accession>
<dbReference type="InterPro" id="IPR001249">
    <property type="entry name" value="AcCoA_biotinCC"/>
</dbReference>
<evidence type="ECO:0000256" key="3">
    <source>
        <dbReference type="ARBA" id="ARBA00023267"/>
    </source>
</evidence>
<keyword evidence="4" id="KW-0443">Lipid metabolism</keyword>
<dbReference type="GO" id="GO:0009317">
    <property type="term" value="C:acetyl-CoA carboxylase complex"/>
    <property type="evidence" value="ECO:0007669"/>
    <property type="project" value="InterPro"/>
</dbReference>
<dbReference type="Gene3D" id="2.40.50.100">
    <property type="match status" value="1"/>
</dbReference>
<comment type="caution">
    <text evidence="7">The sequence shown here is derived from an EMBL/GenBank/DDBJ whole genome shotgun (WGS) entry which is preliminary data.</text>
</comment>
<keyword evidence="4" id="KW-0275">Fatty acid biosynthesis</keyword>
<gene>
    <name evidence="7" type="ORF">AD954_09490</name>
</gene>
<evidence type="ECO:0000256" key="1">
    <source>
        <dbReference type="ARBA" id="ARBA00003761"/>
    </source>
</evidence>
<dbReference type="InterPro" id="IPR011053">
    <property type="entry name" value="Single_hybrid_motif"/>
</dbReference>
<protein>
    <recommendedName>
        <fullName evidence="2 4">Biotin carboxyl carrier protein of acetyl-CoA carboxylase</fullName>
    </recommendedName>
</protein>
<dbReference type="PANTHER" id="PTHR45266:SF3">
    <property type="entry name" value="OXALOACETATE DECARBOXYLASE ALPHA CHAIN"/>
    <property type="match status" value="1"/>
</dbReference>
<name>A0A149VA53_9PROT</name>
<dbReference type="OrthoDB" id="5297413at2"/>
<keyword evidence="4" id="KW-0444">Lipid biosynthesis</keyword>
<dbReference type="GO" id="GO:0003989">
    <property type="term" value="F:acetyl-CoA carboxylase activity"/>
    <property type="evidence" value="ECO:0007669"/>
    <property type="project" value="InterPro"/>
</dbReference>
<reference evidence="7 8" key="1">
    <citation type="submission" date="2015-06" db="EMBL/GenBank/DDBJ databases">
        <title>Improved classification and identification of acetic acid bacteria using matrix-assisted laser desorption/ionization time-of-flight mass spectrometry; Gluconobacter nephelii and Gluconobacter uchimurae are later heterotypic synonyms of Gluconobacter japonicus and Gluconobacter oxydans, respectively.</title>
        <authorList>
            <person name="Li L."/>
            <person name="Cleenwerck I."/>
            <person name="De Vuyst L."/>
            <person name="Vandamme P."/>
        </authorList>
    </citation>
    <scope>NUCLEOTIDE SEQUENCE [LARGE SCALE GENOMIC DNA]</scope>
    <source>
        <strain evidence="7 8">LMG 1545</strain>
    </source>
</reference>
<dbReference type="InterPro" id="IPR000089">
    <property type="entry name" value="Biotin_lipoyl"/>
</dbReference>
<evidence type="ECO:0000256" key="2">
    <source>
        <dbReference type="ARBA" id="ARBA00017562"/>
    </source>
</evidence>
<proteinExistence type="predicted"/>
<dbReference type="AlphaFoldDB" id="A0A149VA53"/>
<keyword evidence="4" id="KW-0276">Fatty acid metabolism</keyword>
<dbReference type="Pfam" id="PF00364">
    <property type="entry name" value="Biotin_lipoyl"/>
    <property type="match status" value="1"/>
</dbReference>
<dbReference type="InterPro" id="IPR050709">
    <property type="entry name" value="Biotin_Carboxyl_Carrier/Decarb"/>
</dbReference>
<comment type="function">
    <text evidence="1 4">This protein is a component of the acetyl coenzyme A carboxylase complex; first, biotin carboxylase catalyzes the carboxylation of the carrier protein and then the transcarboxylase transfers the carboxyl group to form malonyl-CoA.</text>
</comment>
<feature type="region of interest" description="Disordered" evidence="5">
    <location>
        <begin position="35"/>
        <end position="82"/>
    </location>
</feature>
<feature type="domain" description="Lipoyl-binding" evidence="6">
    <location>
        <begin position="79"/>
        <end position="155"/>
    </location>
</feature>
<organism evidence="7 8">
    <name type="scientific">Acetobacter cerevisiae</name>
    <dbReference type="NCBI Taxonomy" id="178900"/>
    <lineage>
        <taxon>Bacteria</taxon>
        <taxon>Pseudomonadati</taxon>
        <taxon>Pseudomonadota</taxon>
        <taxon>Alphaproteobacteria</taxon>
        <taxon>Acetobacterales</taxon>
        <taxon>Acetobacteraceae</taxon>
        <taxon>Acetobacter</taxon>
    </lineage>
</organism>
<dbReference type="PANTHER" id="PTHR45266">
    <property type="entry name" value="OXALOACETATE DECARBOXYLASE ALPHA CHAIN"/>
    <property type="match status" value="1"/>
</dbReference>
<sequence>MDTQALKALIDLFGRAPLRELEISEGGQTLKITRSEQGAAAAAPASSRPSAPVAPAEPSCGPAAPSTSASTPAAEPQAERVVTAPMYGTLHLSPSPDAPPFVAVGDTLSVGQQIGLIEAMKVFTPVKTEVAGRVEAILVTDGSEVEADQPLMRLS</sequence>
<dbReference type="SUPFAM" id="SSF51230">
    <property type="entry name" value="Single hybrid motif"/>
    <property type="match status" value="1"/>
</dbReference>
<dbReference type="GO" id="GO:0006633">
    <property type="term" value="P:fatty acid biosynthetic process"/>
    <property type="evidence" value="ECO:0007669"/>
    <property type="project" value="UniProtKB-UniPathway"/>
</dbReference>
<evidence type="ECO:0000259" key="6">
    <source>
        <dbReference type="PROSITE" id="PS50968"/>
    </source>
</evidence>
<dbReference type="NCBIfam" id="TIGR00531">
    <property type="entry name" value="BCCP"/>
    <property type="match status" value="1"/>
</dbReference>
<dbReference type="CDD" id="cd06850">
    <property type="entry name" value="biotinyl_domain"/>
    <property type="match status" value="1"/>
</dbReference>
<evidence type="ECO:0000256" key="4">
    <source>
        <dbReference type="RuleBase" id="RU364072"/>
    </source>
</evidence>
<dbReference type="PRINTS" id="PR01071">
    <property type="entry name" value="ACOABIOTINCC"/>
</dbReference>
<dbReference type="EMBL" id="LIAA01000038">
    <property type="protein sequence ID" value="KXV77014.1"/>
    <property type="molecule type" value="Genomic_DNA"/>
</dbReference>
<keyword evidence="3 4" id="KW-0092">Biotin</keyword>
<feature type="compositionally biased region" description="Low complexity" evidence="5">
    <location>
        <begin position="39"/>
        <end position="74"/>
    </location>
</feature>